<feature type="signal peptide" evidence="2">
    <location>
        <begin position="1"/>
        <end position="28"/>
    </location>
</feature>
<protein>
    <submittedName>
        <fullName evidence="4">Acetyl esterase/lipase</fullName>
    </submittedName>
</protein>
<dbReference type="Pfam" id="PF20434">
    <property type="entry name" value="BD-FAE"/>
    <property type="match status" value="1"/>
</dbReference>
<evidence type="ECO:0000256" key="2">
    <source>
        <dbReference type="SAM" id="SignalP"/>
    </source>
</evidence>
<dbReference type="InterPro" id="IPR050300">
    <property type="entry name" value="GDXG_lipolytic_enzyme"/>
</dbReference>
<feature type="chain" id="PRO_5032380909" evidence="2">
    <location>
        <begin position="29"/>
        <end position="327"/>
    </location>
</feature>
<gene>
    <name evidence="4" type="ORF">SAMN05216495_10418</name>
</gene>
<keyword evidence="2" id="KW-0732">Signal</keyword>
<name>A0A1H2VEH7_ACIFE</name>
<dbReference type="GO" id="GO:0016787">
    <property type="term" value="F:hydrolase activity"/>
    <property type="evidence" value="ECO:0007669"/>
    <property type="project" value="UniProtKB-KW"/>
</dbReference>
<dbReference type="RefSeq" id="WP_074705062.1">
    <property type="nucleotide sequence ID" value="NZ_CBCSNF010000040.1"/>
</dbReference>
<dbReference type="Proteomes" id="UP000182379">
    <property type="component" value="Unassembled WGS sequence"/>
</dbReference>
<dbReference type="AlphaFoldDB" id="A0A1H2VEH7"/>
<proteinExistence type="predicted"/>
<dbReference type="EMBL" id="FNOP01000004">
    <property type="protein sequence ID" value="SDW66722.1"/>
    <property type="molecule type" value="Genomic_DNA"/>
</dbReference>
<comment type="caution">
    <text evidence="4">The sequence shown here is derived from an EMBL/GenBank/DDBJ whole genome shotgun (WGS) entry which is preliminary data.</text>
</comment>
<dbReference type="PANTHER" id="PTHR48081">
    <property type="entry name" value="AB HYDROLASE SUPERFAMILY PROTEIN C4A8.06C"/>
    <property type="match status" value="1"/>
</dbReference>
<evidence type="ECO:0000256" key="1">
    <source>
        <dbReference type="ARBA" id="ARBA00022801"/>
    </source>
</evidence>
<evidence type="ECO:0000313" key="5">
    <source>
        <dbReference type="Proteomes" id="UP000182379"/>
    </source>
</evidence>
<dbReference type="InterPro" id="IPR049492">
    <property type="entry name" value="BD-FAE-like_dom"/>
</dbReference>
<organism evidence="4 5">
    <name type="scientific">Acidaminococcus fermentans</name>
    <dbReference type="NCBI Taxonomy" id="905"/>
    <lineage>
        <taxon>Bacteria</taxon>
        <taxon>Bacillati</taxon>
        <taxon>Bacillota</taxon>
        <taxon>Negativicutes</taxon>
        <taxon>Acidaminococcales</taxon>
        <taxon>Acidaminococcaceae</taxon>
        <taxon>Acidaminococcus</taxon>
    </lineage>
</organism>
<sequence>MKKCGKVSRLVLSGLFLLGMTGFSGAEAAEQYASKTLEVAPVKTEVKQISGVVYEQVPSRGYPNVPMAMDLLQPQKKEKMPAIVYVTGGGFINANRDNGVQLRNYLAEKGYVVASITYRVAPTARFPEPLEDVKASIRYLRAHADQWHIDKDRIGIVGGSAGGYLSAFAGTTSGTRTFDKGENLQESSQVNCAVDLYGLSDLSRVGMDYSPENQKRHQSAGATEALWVNGSPVFGGKDGGVLADPKATEAANPIAYIGKNSAPMLLMHGTADKVVSPGQTDLLYRALKAKGVPAERYEIPGAAHGGVYWVQDKVLKVIGDFFDRYLK</sequence>
<dbReference type="InterPro" id="IPR029058">
    <property type="entry name" value="AB_hydrolase_fold"/>
</dbReference>
<evidence type="ECO:0000259" key="3">
    <source>
        <dbReference type="Pfam" id="PF20434"/>
    </source>
</evidence>
<dbReference type="PANTHER" id="PTHR48081:SF13">
    <property type="entry name" value="ALPHA_BETA HYDROLASE"/>
    <property type="match status" value="1"/>
</dbReference>
<feature type="domain" description="BD-FAE-like" evidence="3">
    <location>
        <begin position="69"/>
        <end position="287"/>
    </location>
</feature>
<dbReference type="Gene3D" id="3.40.50.1820">
    <property type="entry name" value="alpha/beta hydrolase"/>
    <property type="match status" value="1"/>
</dbReference>
<evidence type="ECO:0000313" key="4">
    <source>
        <dbReference type="EMBL" id="SDW66722.1"/>
    </source>
</evidence>
<keyword evidence="1" id="KW-0378">Hydrolase</keyword>
<dbReference type="SUPFAM" id="SSF53474">
    <property type="entry name" value="alpha/beta-Hydrolases"/>
    <property type="match status" value="1"/>
</dbReference>
<accession>A0A1H2VEH7</accession>
<reference evidence="4 5" key="1">
    <citation type="submission" date="2016-10" db="EMBL/GenBank/DDBJ databases">
        <authorList>
            <person name="Varghese N."/>
            <person name="Submissions S."/>
        </authorList>
    </citation>
    <scope>NUCLEOTIDE SEQUENCE [LARGE SCALE GENOMIC DNA]</scope>
    <source>
        <strain evidence="4 5">WCC6</strain>
    </source>
</reference>